<sequence>MSEISQSKKTGGHEDKEHDLEDQAPNQDVLQFIPIETLKNILKQNEDILGHLQKQPSTGQNQLIASMITFYGNVMGQSTAGSTRVPYPAHIFLMVSILSAFTGMVSLAAMLVGCFPKNPKRASWFKSALWISLGITMIICCAAFTGMVFSTNPPQNPHQNQDPSPIGQHQKRVEAILTDGKG</sequence>
<organism evidence="3 4">
    <name type="scientific">Stephania japonica</name>
    <dbReference type="NCBI Taxonomy" id="461633"/>
    <lineage>
        <taxon>Eukaryota</taxon>
        <taxon>Viridiplantae</taxon>
        <taxon>Streptophyta</taxon>
        <taxon>Embryophyta</taxon>
        <taxon>Tracheophyta</taxon>
        <taxon>Spermatophyta</taxon>
        <taxon>Magnoliopsida</taxon>
        <taxon>Ranunculales</taxon>
        <taxon>Menispermaceae</taxon>
        <taxon>Menispermoideae</taxon>
        <taxon>Cissampelideae</taxon>
        <taxon>Stephania</taxon>
    </lineage>
</organism>
<feature type="transmembrane region" description="Helical" evidence="2">
    <location>
        <begin position="127"/>
        <end position="149"/>
    </location>
</feature>
<keyword evidence="4" id="KW-1185">Reference proteome</keyword>
<keyword evidence="2" id="KW-0472">Membrane</keyword>
<comment type="caution">
    <text evidence="3">The sequence shown here is derived from an EMBL/GenBank/DDBJ whole genome shotgun (WGS) entry which is preliminary data.</text>
</comment>
<dbReference type="AlphaFoldDB" id="A0AAP0KKT6"/>
<dbReference type="Proteomes" id="UP001417504">
    <property type="component" value="Unassembled WGS sequence"/>
</dbReference>
<keyword evidence="2" id="KW-0812">Transmembrane</keyword>
<evidence type="ECO:0000256" key="1">
    <source>
        <dbReference type="SAM" id="MobiDB-lite"/>
    </source>
</evidence>
<feature type="region of interest" description="Disordered" evidence="1">
    <location>
        <begin position="1"/>
        <end position="24"/>
    </location>
</feature>
<proteinExistence type="predicted"/>
<evidence type="ECO:0000256" key="2">
    <source>
        <dbReference type="SAM" id="Phobius"/>
    </source>
</evidence>
<name>A0AAP0KKT6_9MAGN</name>
<feature type="compositionally biased region" description="Basic and acidic residues" evidence="1">
    <location>
        <begin position="11"/>
        <end position="21"/>
    </location>
</feature>
<gene>
    <name evidence="3" type="ORF">Sjap_001415</name>
</gene>
<accession>A0AAP0KKT6</accession>
<evidence type="ECO:0000313" key="4">
    <source>
        <dbReference type="Proteomes" id="UP001417504"/>
    </source>
</evidence>
<protein>
    <submittedName>
        <fullName evidence="3">Uncharacterized protein</fullName>
    </submittedName>
</protein>
<feature type="transmembrane region" description="Helical" evidence="2">
    <location>
        <begin position="91"/>
        <end position="115"/>
    </location>
</feature>
<keyword evidence="2" id="KW-1133">Transmembrane helix</keyword>
<reference evidence="3 4" key="1">
    <citation type="submission" date="2024-01" db="EMBL/GenBank/DDBJ databases">
        <title>Genome assemblies of Stephania.</title>
        <authorList>
            <person name="Yang L."/>
        </authorList>
    </citation>
    <scope>NUCLEOTIDE SEQUENCE [LARGE SCALE GENOMIC DNA]</scope>
    <source>
        <strain evidence="3">QJT</strain>
        <tissue evidence="3">Leaf</tissue>
    </source>
</reference>
<evidence type="ECO:0000313" key="3">
    <source>
        <dbReference type="EMBL" id="KAK9153935.1"/>
    </source>
</evidence>
<dbReference type="EMBL" id="JBBNAE010000001">
    <property type="protein sequence ID" value="KAK9153935.1"/>
    <property type="molecule type" value="Genomic_DNA"/>
</dbReference>